<evidence type="ECO:0000313" key="2">
    <source>
        <dbReference type="EMBL" id="QHS93609.1"/>
    </source>
</evidence>
<dbReference type="EMBL" id="MN739207">
    <property type="protein sequence ID" value="QHS93609.1"/>
    <property type="molecule type" value="Genomic_DNA"/>
</dbReference>
<accession>A0A6C0BPS5</accession>
<organism evidence="2">
    <name type="scientific">viral metagenome</name>
    <dbReference type="NCBI Taxonomy" id="1070528"/>
    <lineage>
        <taxon>unclassified sequences</taxon>
        <taxon>metagenomes</taxon>
        <taxon>organismal metagenomes</taxon>
    </lineage>
</organism>
<proteinExistence type="predicted"/>
<reference evidence="2" key="1">
    <citation type="journal article" date="2020" name="Nature">
        <title>Giant virus diversity and host interactions through global metagenomics.</title>
        <authorList>
            <person name="Schulz F."/>
            <person name="Roux S."/>
            <person name="Paez-Espino D."/>
            <person name="Jungbluth S."/>
            <person name="Walsh D.A."/>
            <person name="Denef V.J."/>
            <person name="McMahon K.D."/>
            <person name="Konstantinidis K.T."/>
            <person name="Eloe-Fadrosh E.A."/>
            <person name="Kyrpides N.C."/>
            <person name="Woyke T."/>
        </authorList>
    </citation>
    <scope>NUCLEOTIDE SEQUENCE</scope>
    <source>
        <strain evidence="2">GVMAG-M-3300018080-19</strain>
    </source>
</reference>
<dbReference type="InterPro" id="IPR038280">
    <property type="entry name" value="ResT/TelK_cat_sf"/>
</dbReference>
<dbReference type="InterPro" id="IPR032047">
    <property type="entry name" value="ResT/TelK_cat"/>
</dbReference>
<protein>
    <recommendedName>
        <fullName evidence="1">Telomere resolvase ResT/TelK catalytic domain-containing protein</fullName>
    </recommendedName>
</protein>
<feature type="domain" description="Telomere resolvase ResT/TelK catalytic" evidence="1">
    <location>
        <begin position="111"/>
        <end position="284"/>
    </location>
</feature>
<evidence type="ECO:0000259" key="1">
    <source>
        <dbReference type="Pfam" id="PF16684"/>
    </source>
</evidence>
<dbReference type="Pfam" id="PF16684">
    <property type="entry name" value="ResT-TelK_cat"/>
    <property type="match status" value="1"/>
</dbReference>
<dbReference type="AlphaFoldDB" id="A0A6C0BPS5"/>
<name>A0A6C0BPS5_9ZZZZ</name>
<sequence>MPPFLDKMVQKYEMLRKKVPKKVHSKDCAKLLSKHIIQYFEAKHERDTKAGRTRKTTALSTAQTVISLYKTRLRDLGAPEEFLQHLGLNREQVNQLIRAKAKTVHEGAIDLHEIPGDAVITDCRAFLDHENPHLVMIGLACLTGRRMAEILYSIRFTLPEEVHATNEKYWASTTGILKRRKGDTTDTRREVPLLQTRDKINAAIAYVRQKMPAQSVQEVNRKYAKPLSRAVKKYCPVIGKLHQFRKFYVLACFHYFNDRHCSLPRIAADYLGHKTMTQTVITYLNFRVIDLGGLNFRI</sequence>
<dbReference type="Gene3D" id="1.10.443.30">
    <property type="entry name" value="Telomere resolvase"/>
    <property type="match status" value="1"/>
</dbReference>